<protein>
    <submittedName>
        <fullName evidence="1">Alpha-amlyase</fullName>
    </submittedName>
</protein>
<dbReference type="InterPro" id="IPR006047">
    <property type="entry name" value="GH13_cat_dom"/>
</dbReference>
<dbReference type="InterPro" id="IPR017853">
    <property type="entry name" value="GH"/>
</dbReference>
<sequence>MVADDSPGHVSLDPSTQQSFDLRWEHYLPDLWIGLSRVYGDRADETLQRIRAILLKRCAERPDDLKRLDEARLLEPDWLQQPTMIGYATYTDHFSGTLKGISDHLDHLCDMGVRYLHLMPLLQPRQGTDDGGYAVADHRTIRTDLGTMDDLADLTATLRAHGISLVMDLIVNHVAAEHEWARRARAGQQKYRDYFHILSTQDEVDAWEKNLPDVFPDFAHGNFTWDDDCQGWVWATFNEFQWDLNWANPDVFCEFLDLMRVLANRGVEVFRLDAIAFIWKKLGTNCQNLPEIHDITQSLRQAIRIVAPAVAFMADAIVGPDDLTGYFGRGRHWGKVCDMIYHNSLMVQLWSALATRDVSLMETALSRTPDKPSTTTWATYARCHDDIGWTVDDADARKTGLDPVAHRQFLSDFYSGTFPGSFARGLVFQDNPVTGDRRISGSLASLAGLESALESDDPAGVDAAIARIVMLHTAILGYGGVPLIWMGDEVGMLNDDWQRDPGHADDNRWVHRPMMNWSMVKQAHAEPHSVPGRIWNGVRRAINARHRSPEFHASVDTVVLPSPHRKVIMWGRPHPEGRMIELYNISEHEVWFPMETLRSELDDVVTELLRGFDYDLTPMNLRLAPYECLWLSDRSQA</sequence>
<dbReference type="InterPro" id="IPR013780">
    <property type="entry name" value="Glyco_hydro_b"/>
</dbReference>
<dbReference type="InterPro" id="IPR045857">
    <property type="entry name" value="O16G_dom_2"/>
</dbReference>
<dbReference type="Proteomes" id="UP000226191">
    <property type="component" value="Unassembled WGS sequence"/>
</dbReference>
<proteinExistence type="predicted"/>
<evidence type="ECO:0000313" key="2">
    <source>
        <dbReference type="Proteomes" id="UP000226191"/>
    </source>
</evidence>
<dbReference type="Gene3D" id="1.10.1740.10">
    <property type="match status" value="1"/>
</dbReference>
<dbReference type="SUPFAM" id="SSF51445">
    <property type="entry name" value="(Trans)glycosidases"/>
    <property type="match status" value="1"/>
</dbReference>
<dbReference type="GO" id="GO:0047669">
    <property type="term" value="F:amylosucrase activity"/>
    <property type="evidence" value="ECO:0007669"/>
    <property type="project" value="InterPro"/>
</dbReference>
<dbReference type="Pfam" id="PF22582">
    <property type="entry name" value="Amylosucrase_C-like"/>
    <property type="match status" value="1"/>
</dbReference>
<dbReference type="Gene3D" id="2.60.40.1180">
    <property type="entry name" value="Golgi alpha-mannosidase II"/>
    <property type="match status" value="1"/>
</dbReference>
<dbReference type="Gene3D" id="3.90.400.10">
    <property type="entry name" value="Oligo-1,6-glucosidase, Domain 2"/>
    <property type="match status" value="1"/>
</dbReference>
<dbReference type="GeneID" id="92856867"/>
<dbReference type="Pfam" id="PF00128">
    <property type="entry name" value="Alpha-amylase"/>
    <property type="match status" value="1"/>
</dbReference>
<dbReference type="GO" id="GO:0005975">
    <property type="term" value="P:carbohydrate metabolic process"/>
    <property type="evidence" value="ECO:0007669"/>
    <property type="project" value="InterPro"/>
</dbReference>
<dbReference type="InterPro" id="IPR055218">
    <property type="entry name" value="Amylosucrase_C"/>
</dbReference>
<dbReference type="SMART" id="SM00642">
    <property type="entry name" value="Aamy"/>
    <property type="match status" value="1"/>
</dbReference>
<dbReference type="CDD" id="cd11324">
    <property type="entry name" value="AmyAc_Amylosucrase"/>
    <property type="match status" value="1"/>
</dbReference>
<dbReference type="AlphaFoldDB" id="A0A8B2VKB1"/>
<dbReference type="Gene3D" id="3.20.20.80">
    <property type="entry name" value="Glycosidases"/>
    <property type="match status" value="1"/>
</dbReference>
<dbReference type="OrthoDB" id="9043248at2"/>
<dbReference type="InterPro" id="IPR044077">
    <property type="entry name" value="Amylosucrase"/>
</dbReference>
<dbReference type="EMBL" id="MVCE01000001">
    <property type="protein sequence ID" value="PGF36383.1"/>
    <property type="molecule type" value="Genomic_DNA"/>
</dbReference>
<reference evidence="1 2" key="1">
    <citation type="submission" date="2017-02" db="EMBL/GenBank/DDBJ databases">
        <title>Prevalence of linear plasmids in Cutibacterium acnes isolates obtained from cancerous prostatic tissue.</title>
        <authorList>
            <person name="Davidsson S."/>
            <person name="Bruggemann H."/>
        </authorList>
    </citation>
    <scope>NUCLEOTIDE SEQUENCE [LARGE SCALE GENOMIC DNA]</scope>
    <source>
        <strain evidence="1 2">11-78</strain>
    </source>
</reference>
<organism evidence="1 2">
    <name type="scientific">Cutibacterium acnes</name>
    <name type="common">Propionibacterium acnes</name>
    <dbReference type="NCBI Taxonomy" id="1747"/>
    <lineage>
        <taxon>Bacteria</taxon>
        <taxon>Bacillati</taxon>
        <taxon>Actinomycetota</taxon>
        <taxon>Actinomycetes</taxon>
        <taxon>Propionibacteriales</taxon>
        <taxon>Propionibacteriaceae</taxon>
        <taxon>Cutibacterium</taxon>
    </lineage>
</organism>
<evidence type="ECO:0000313" key="1">
    <source>
        <dbReference type="EMBL" id="PGF36383.1"/>
    </source>
</evidence>
<dbReference type="RefSeq" id="WP_002519060.1">
    <property type="nucleotide sequence ID" value="NZ_CAJTHR010000001.1"/>
</dbReference>
<dbReference type="PANTHER" id="PTHR10357">
    <property type="entry name" value="ALPHA-AMYLASE FAMILY MEMBER"/>
    <property type="match status" value="1"/>
</dbReference>
<gene>
    <name evidence="1" type="ORF">B1B09_01765</name>
</gene>
<name>A0A8B2VKB1_CUTAC</name>
<comment type="caution">
    <text evidence="1">The sequence shown here is derived from an EMBL/GenBank/DDBJ whole genome shotgun (WGS) entry which is preliminary data.</text>
</comment>
<dbReference type="PANTHER" id="PTHR10357:SF213">
    <property type="entry name" value="ALPHA AMYLASE CATALYTIC REGION"/>
    <property type="match status" value="1"/>
</dbReference>
<accession>A0A8B2VKB1</accession>